<reference evidence="3" key="1">
    <citation type="submission" date="2021-01" db="EMBL/GenBank/DDBJ databases">
        <title>Deciphering the adaptive evolutionary patterns associated with biogeogrpahic diversity in the finger millet blast pathogen Magnaporthe oryzae in Eastern Africa.</title>
        <authorList>
            <person name="Onyema G."/>
            <person name="Shittu T.A."/>
            <person name="Dodsworth S."/>
            <person name="Devilliers S."/>
            <person name="Muthumeenakshi S."/>
            <person name="Sreenivasaprasad S."/>
        </authorList>
    </citation>
    <scope>NUCLEOTIDE SEQUENCE</scope>
    <source>
        <strain evidence="3">D15/s37</strain>
    </source>
</reference>
<dbReference type="Pfam" id="PF08881">
    <property type="entry name" value="CVNH"/>
    <property type="match status" value="1"/>
</dbReference>
<feature type="chain" id="PRO_5046025478" description="Cyanovirin-N domain-containing protein" evidence="1">
    <location>
        <begin position="21"/>
        <end position="160"/>
    </location>
</feature>
<gene>
    <name evidence="3" type="ORF">MCOR33_004150</name>
</gene>
<feature type="signal peptide" evidence="1">
    <location>
        <begin position="1"/>
        <end position="20"/>
    </location>
</feature>
<organism evidence="3 4">
    <name type="scientific">Pyricularia grisea</name>
    <name type="common">Crabgrass-specific blast fungus</name>
    <name type="synonym">Magnaporthe grisea</name>
    <dbReference type="NCBI Taxonomy" id="148305"/>
    <lineage>
        <taxon>Eukaryota</taxon>
        <taxon>Fungi</taxon>
        <taxon>Dikarya</taxon>
        <taxon>Ascomycota</taxon>
        <taxon>Pezizomycotina</taxon>
        <taxon>Sordariomycetes</taxon>
        <taxon>Sordariomycetidae</taxon>
        <taxon>Magnaporthales</taxon>
        <taxon>Pyriculariaceae</taxon>
        <taxon>Pyricularia</taxon>
    </lineage>
</organism>
<feature type="domain" description="Cyanovirin-N" evidence="2">
    <location>
        <begin position="24"/>
        <end position="119"/>
    </location>
</feature>
<dbReference type="InterPro" id="IPR011058">
    <property type="entry name" value="Cyanovirin-N"/>
</dbReference>
<dbReference type="Proteomes" id="UP001059893">
    <property type="component" value="Unassembled WGS sequence"/>
</dbReference>
<keyword evidence="1" id="KW-0732">Signal</keyword>
<protein>
    <recommendedName>
        <fullName evidence="2">Cyanovirin-N domain-containing protein</fullName>
    </recommendedName>
</protein>
<evidence type="ECO:0000256" key="1">
    <source>
        <dbReference type="SAM" id="SignalP"/>
    </source>
</evidence>
<proteinExistence type="predicted"/>
<dbReference type="SUPFAM" id="SSF51322">
    <property type="entry name" value="Cyanovirin-N"/>
    <property type="match status" value="1"/>
</dbReference>
<evidence type="ECO:0000313" key="4">
    <source>
        <dbReference type="Proteomes" id="UP001059893"/>
    </source>
</evidence>
<evidence type="ECO:0000259" key="2">
    <source>
        <dbReference type="Pfam" id="PF08881"/>
    </source>
</evidence>
<name>A0ABQ8NP28_PYRGI</name>
<keyword evidence="4" id="KW-1185">Reference proteome</keyword>
<comment type="caution">
    <text evidence="3">The sequence shown here is derived from an EMBL/GenBank/DDBJ whole genome shotgun (WGS) entry which is preliminary data.</text>
</comment>
<dbReference type="InterPro" id="IPR036673">
    <property type="entry name" value="Cyanovirin-N_sf"/>
</dbReference>
<accession>A0ABQ8NP28</accession>
<sequence>MVPRILKMAALALLLPVANAEGGFTKTCFLGGASLDDKKYLGTTCTNEKYEIYGFDYSALNLDWCLTNDGGRLAFASDGKFSGSCHECKFDKNSDKGRFSCRCSDGSGELKDETHVELGTEPWAAMIMWPTSPGAELARSRASDVSMAARPCLSRLEVSD</sequence>
<dbReference type="Gene3D" id="2.30.60.10">
    <property type="entry name" value="Cyanovirin-N"/>
    <property type="match status" value="1"/>
</dbReference>
<evidence type="ECO:0000313" key="3">
    <source>
        <dbReference type="EMBL" id="KAI6300040.1"/>
    </source>
</evidence>
<dbReference type="EMBL" id="JABSND010000058">
    <property type="protein sequence ID" value="KAI6300040.1"/>
    <property type="molecule type" value="Genomic_DNA"/>
</dbReference>